<evidence type="ECO:0000313" key="1">
    <source>
        <dbReference type="EMBL" id="RID81683.1"/>
    </source>
</evidence>
<proteinExistence type="predicted"/>
<organism evidence="1 2">
    <name type="scientific">Mesobacillus zeae</name>
    <dbReference type="NCBI Taxonomy" id="1917180"/>
    <lineage>
        <taxon>Bacteria</taxon>
        <taxon>Bacillati</taxon>
        <taxon>Bacillota</taxon>
        <taxon>Bacilli</taxon>
        <taxon>Bacillales</taxon>
        <taxon>Bacillaceae</taxon>
        <taxon>Mesobacillus</taxon>
    </lineage>
</organism>
<accession>A0A398B1C0</accession>
<evidence type="ECO:0000313" key="2">
    <source>
        <dbReference type="Proteomes" id="UP000265816"/>
    </source>
</evidence>
<gene>
    <name evidence="1" type="ORF">D1970_21100</name>
</gene>
<dbReference type="Proteomes" id="UP000265816">
    <property type="component" value="Unassembled WGS sequence"/>
</dbReference>
<dbReference type="EMBL" id="QWVT01000050">
    <property type="protein sequence ID" value="RID81683.1"/>
    <property type="molecule type" value="Genomic_DNA"/>
</dbReference>
<name>A0A398B1C0_9BACI</name>
<sequence>MADRAISGTGIIPLVCLAEFRMNRIILAGILVIPQRAYYRARLGNAVPYELVVFRINTVVRDEVSAAAFAFANRLICVQKLEQVEPHNIIQRI</sequence>
<reference evidence="1 2" key="1">
    <citation type="submission" date="2018-08" db="EMBL/GenBank/DDBJ databases">
        <title>Bacillus jemisoniae sp. nov., Bacillus chryseoplanitiae sp. nov., Bacillus resnikiae sp. nov., and Bacillus frankliniae sp. nov., isolated from Viking spacecraft and associated surfaces.</title>
        <authorList>
            <person name="Seuylemezian A."/>
            <person name="Vaishampayan P."/>
        </authorList>
    </citation>
    <scope>NUCLEOTIDE SEQUENCE [LARGE SCALE GENOMIC DNA]</scope>
    <source>
        <strain evidence="1 2">JJ-247</strain>
    </source>
</reference>
<keyword evidence="2" id="KW-1185">Reference proteome</keyword>
<dbReference type="AlphaFoldDB" id="A0A398B1C0"/>
<protein>
    <submittedName>
        <fullName evidence="1">Uncharacterized protein</fullName>
    </submittedName>
</protein>
<comment type="caution">
    <text evidence="1">The sequence shown here is derived from an EMBL/GenBank/DDBJ whole genome shotgun (WGS) entry which is preliminary data.</text>
</comment>